<evidence type="ECO:0000313" key="2">
    <source>
        <dbReference type="Proteomes" id="UP000311919"/>
    </source>
</evidence>
<dbReference type="AlphaFoldDB" id="A0A4Z2D1C8"/>
<organism evidence="1 2">
    <name type="scientific">Schistosoma japonicum</name>
    <name type="common">Blood fluke</name>
    <dbReference type="NCBI Taxonomy" id="6182"/>
    <lineage>
        <taxon>Eukaryota</taxon>
        <taxon>Metazoa</taxon>
        <taxon>Spiralia</taxon>
        <taxon>Lophotrochozoa</taxon>
        <taxon>Platyhelminthes</taxon>
        <taxon>Trematoda</taxon>
        <taxon>Digenea</taxon>
        <taxon>Strigeidida</taxon>
        <taxon>Schistosomatoidea</taxon>
        <taxon>Schistosomatidae</taxon>
        <taxon>Schistosoma</taxon>
    </lineage>
</organism>
<protein>
    <submittedName>
        <fullName evidence="1">Protein phosphatase ppm-1</fullName>
    </submittedName>
</protein>
<dbReference type="Proteomes" id="UP000311919">
    <property type="component" value="Unassembled WGS sequence"/>
</dbReference>
<evidence type="ECO:0000313" key="1">
    <source>
        <dbReference type="EMBL" id="TNN10286.1"/>
    </source>
</evidence>
<sequence>MKGAYVVKSELPSPFQDWSYFGVFDVYAGSNAILDTEKFQNLNLHKELDSTLAKRGIVNGFLRFDRDLIADDYDEKSSSKAVVAFVTPTKMIMSNYGLFKSVTCLR</sequence>
<reference evidence="1 2" key="1">
    <citation type="submission" date="2019-03" db="EMBL/GenBank/DDBJ databases">
        <title>An improved genome assembly of the fluke Schistosoma japonicum.</title>
        <authorList>
            <person name="Hu W."/>
            <person name="Luo F."/>
            <person name="Yin M."/>
            <person name="Mo X."/>
            <person name="Sun C."/>
            <person name="Wu Q."/>
            <person name="Zhu B."/>
            <person name="Xiang M."/>
            <person name="Wang J."/>
            <person name="Wang Y."/>
            <person name="Zhang T."/>
            <person name="Xu B."/>
            <person name="Zheng H."/>
            <person name="Feng Z."/>
        </authorList>
    </citation>
    <scope>NUCLEOTIDE SEQUENCE [LARGE SCALE GENOMIC DNA]</scope>
    <source>
        <strain evidence="1">HuSjv2</strain>
        <tissue evidence="1">Worms</tissue>
    </source>
</reference>
<accession>A0A4Z2D1C8</accession>
<dbReference type="STRING" id="6182.A0A4Z2D1C8"/>
<proteinExistence type="predicted"/>
<dbReference type="EMBL" id="SKCS01000364">
    <property type="protein sequence ID" value="TNN10286.1"/>
    <property type="molecule type" value="Genomic_DNA"/>
</dbReference>
<comment type="caution">
    <text evidence="1">The sequence shown here is derived from an EMBL/GenBank/DDBJ whole genome shotgun (WGS) entry which is preliminary data.</text>
</comment>
<name>A0A4Z2D1C8_SCHJA</name>
<gene>
    <name evidence="1" type="ORF">EWB00_005549</name>
</gene>
<dbReference type="OrthoDB" id="10264738at2759"/>
<dbReference type="InterPro" id="IPR036457">
    <property type="entry name" value="PPM-type-like_dom_sf"/>
</dbReference>
<dbReference type="Gene3D" id="3.60.40.10">
    <property type="entry name" value="PPM-type phosphatase domain"/>
    <property type="match status" value="1"/>
</dbReference>
<keyword evidence="2" id="KW-1185">Reference proteome</keyword>